<keyword evidence="15" id="KW-1185">Reference proteome</keyword>
<dbReference type="Pfam" id="PF01025">
    <property type="entry name" value="GrpE"/>
    <property type="match status" value="1"/>
</dbReference>
<comment type="function">
    <text evidence="7 10 11">Participates actively in the response to hyperosmotic and heat shock by preventing the aggregation of stress-denatured proteins, in association with DnaK and GrpE. It is the nucleotide exchange factor for DnaK and may function as a thermosensor. Unfolded proteins bind initially to DnaJ; upon interaction with the DnaJ-bound protein, DnaK hydrolyzes its bound ATP, resulting in the formation of a stable complex. GrpE releases ADP from DnaK; ATP binding to DnaK triggers the release of the substrate protein, thus completing the reaction cycle. Several rounds of ATP-dependent interactions between DnaJ, DnaK and GrpE are required for fully efficient folding.</text>
</comment>
<dbReference type="CDD" id="cd00446">
    <property type="entry name" value="GrpE"/>
    <property type="match status" value="1"/>
</dbReference>
<dbReference type="SUPFAM" id="SSF58014">
    <property type="entry name" value="Coiled-coil domain of nucleotide exchange factor GrpE"/>
    <property type="match status" value="1"/>
</dbReference>
<dbReference type="PROSITE" id="PS01071">
    <property type="entry name" value="GRPE"/>
    <property type="match status" value="1"/>
</dbReference>
<sequence>MSTEQEKAKSQVKTPGSEETLADALSEEELTLDEPPSQEKLIAELQQELAAAEQKAQESWDKAVRTLAEMENLKKRTQKDVEDAHKYALNSFAKELLTVLDSLELGLQAATGESEEVKKFRVGSELTIKQFESVFSKFNVVTLDPKGQPFNAEQHQAVLMQEVEGATPNTVVNVFQKGYMLNGRLLRPAMVVVAKGPEKPPIIDEKA</sequence>
<dbReference type="NCBIfam" id="NF010738">
    <property type="entry name" value="PRK14140.1"/>
    <property type="match status" value="1"/>
</dbReference>
<protein>
    <recommendedName>
        <fullName evidence="8 10">Protein GrpE</fullName>
    </recommendedName>
    <alternativeName>
        <fullName evidence="9 10">HSP-70 cofactor</fullName>
    </alternativeName>
</protein>
<keyword evidence="4 10" id="KW-0963">Cytoplasm</keyword>
<evidence type="ECO:0000256" key="3">
    <source>
        <dbReference type="ARBA" id="ARBA00011738"/>
    </source>
</evidence>
<dbReference type="GO" id="GO:0051087">
    <property type="term" value="F:protein-folding chaperone binding"/>
    <property type="evidence" value="ECO:0007669"/>
    <property type="project" value="InterPro"/>
</dbReference>
<dbReference type="RefSeq" id="WP_023494725.1">
    <property type="nucleotide sequence ID" value="NZ_AYLO01000062.1"/>
</dbReference>
<dbReference type="Gene3D" id="2.30.22.10">
    <property type="entry name" value="Head domain of nucleotide exchange factor GrpE"/>
    <property type="match status" value="1"/>
</dbReference>
<evidence type="ECO:0000256" key="12">
    <source>
        <dbReference type="RuleBase" id="RU004478"/>
    </source>
</evidence>
<dbReference type="STRING" id="1116472.MGMO_64c00040"/>
<dbReference type="NCBIfam" id="NF010748">
    <property type="entry name" value="PRK14150.1"/>
    <property type="match status" value="1"/>
</dbReference>
<evidence type="ECO:0000256" key="9">
    <source>
        <dbReference type="ARBA" id="ARBA00076414"/>
    </source>
</evidence>
<evidence type="ECO:0000256" key="11">
    <source>
        <dbReference type="RuleBase" id="RU000639"/>
    </source>
</evidence>
<feature type="region of interest" description="Disordered" evidence="13">
    <location>
        <begin position="1"/>
        <end position="35"/>
    </location>
</feature>
<dbReference type="PANTHER" id="PTHR21237:SF23">
    <property type="entry name" value="GRPE PROTEIN HOMOLOG, MITOCHONDRIAL"/>
    <property type="match status" value="1"/>
</dbReference>
<dbReference type="NCBIfam" id="NF010737">
    <property type="entry name" value="PRK14139.1"/>
    <property type="match status" value="1"/>
</dbReference>
<evidence type="ECO:0000256" key="7">
    <source>
        <dbReference type="ARBA" id="ARBA00053401"/>
    </source>
</evidence>
<evidence type="ECO:0000256" key="2">
    <source>
        <dbReference type="ARBA" id="ARBA00009054"/>
    </source>
</evidence>
<dbReference type="InterPro" id="IPR009012">
    <property type="entry name" value="GrpE_head"/>
</dbReference>
<comment type="subcellular location">
    <subcellularLocation>
        <location evidence="1 10">Cytoplasm</location>
    </subcellularLocation>
</comment>
<evidence type="ECO:0000256" key="13">
    <source>
        <dbReference type="SAM" id="MobiDB-lite"/>
    </source>
</evidence>
<accession>V5C194</accession>
<comment type="caution">
    <text evidence="14">The sequence shown here is derived from an EMBL/GenBank/DDBJ whole genome shotgun (WGS) entry which is preliminary data.</text>
</comment>
<dbReference type="SUPFAM" id="SSF51064">
    <property type="entry name" value="Head domain of nucleotide exchange factor GrpE"/>
    <property type="match status" value="1"/>
</dbReference>
<dbReference type="PANTHER" id="PTHR21237">
    <property type="entry name" value="GRPE PROTEIN"/>
    <property type="match status" value="1"/>
</dbReference>
<evidence type="ECO:0000256" key="4">
    <source>
        <dbReference type="ARBA" id="ARBA00022490"/>
    </source>
</evidence>
<organism evidence="14 15">
    <name type="scientific">Methyloglobulus morosus KoM1</name>
    <dbReference type="NCBI Taxonomy" id="1116472"/>
    <lineage>
        <taxon>Bacteria</taxon>
        <taxon>Pseudomonadati</taxon>
        <taxon>Pseudomonadota</taxon>
        <taxon>Gammaproteobacteria</taxon>
        <taxon>Methylococcales</taxon>
        <taxon>Methylococcaceae</taxon>
        <taxon>Methyloglobulus</taxon>
    </lineage>
</organism>
<name>V5C194_9GAMM</name>
<dbReference type="eggNOG" id="COG0576">
    <property type="taxonomic scope" value="Bacteria"/>
</dbReference>
<gene>
    <name evidence="10 14" type="primary">grpE</name>
    <name evidence="14" type="ORF">MGMO_64c00040</name>
</gene>
<evidence type="ECO:0000256" key="5">
    <source>
        <dbReference type="ARBA" id="ARBA00023016"/>
    </source>
</evidence>
<dbReference type="OrthoDB" id="9789811at2"/>
<dbReference type="GO" id="GO:0051082">
    <property type="term" value="F:unfolded protein binding"/>
    <property type="evidence" value="ECO:0007669"/>
    <property type="project" value="TreeGrafter"/>
</dbReference>
<dbReference type="GO" id="GO:0005829">
    <property type="term" value="C:cytosol"/>
    <property type="evidence" value="ECO:0007669"/>
    <property type="project" value="TreeGrafter"/>
</dbReference>
<dbReference type="Gene3D" id="3.90.20.20">
    <property type="match status" value="1"/>
</dbReference>
<proteinExistence type="inferred from homology"/>
<dbReference type="GO" id="GO:0042803">
    <property type="term" value="F:protein homodimerization activity"/>
    <property type="evidence" value="ECO:0007669"/>
    <property type="project" value="InterPro"/>
</dbReference>
<evidence type="ECO:0000313" key="15">
    <source>
        <dbReference type="Proteomes" id="UP000017842"/>
    </source>
</evidence>
<dbReference type="HAMAP" id="MF_01151">
    <property type="entry name" value="GrpE"/>
    <property type="match status" value="1"/>
</dbReference>
<dbReference type="GO" id="GO:0000774">
    <property type="term" value="F:adenyl-nucleotide exchange factor activity"/>
    <property type="evidence" value="ECO:0007669"/>
    <property type="project" value="InterPro"/>
</dbReference>
<dbReference type="FunFam" id="2.30.22.10:FF:000001">
    <property type="entry name" value="Protein GrpE"/>
    <property type="match status" value="1"/>
</dbReference>
<comment type="subunit">
    <text evidence="3 10">Homodimer.</text>
</comment>
<dbReference type="PATRIC" id="fig|1116472.3.peg.1963"/>
<evidence type="ECO:0000256" key="8">
    <source>
        <dbReference type="ARBA" id="ARBA00072274"/>
    </source>
</evidence>
<dbReference type="PRINTS" id="PR00773">
    <property type="entry name" value="GRPEPROTEIN"/>
</dbReference>
<dbReference type="Proteomes" id="UP000017842">
    <property type="component" value="Unassembled WGS sequence"/>
</dbReference>
<comment type="similarity">
    <text evidence="2 10 12">Belongs to the GrpE family.</text>
</comment>
<dbReference type="InterPro" id="IPR013805">
    <property type="entry name" value="GrpE_CC"/>
</dbReference>
<evidence type="ECO:0000256" key="6">
    <source>
        <dbReference type="ARBA" id="ARBA00023186"/>
    </source>
</evidence>
<dbReference type="AlphaFoldDB" id="V5C194"/>
<evidence type="ECO:0000313" key="14">
    <source>
        <dbReference type="EMBL" id="ESS72242.1"/>
    </source>
</evidence>
<evidence type="ECO:0000256" key="10">
    <source>
        <dbReference type="HAMAP-Rule" id="MF_01151"/>
    </source>
</evidence>
<dbReference type="InterPro" id="IPR000740">
    <property type="entry name" value="GrpE"/>
</dbReference>
<keyword evidence="6 10" id="KW-0143">Chaperone</keyword>
<dbReference type="GO" id="GO:0006457">
    <property type="term" value="P:protein folding"/>
    <property type="evidence" value="ECO:0007669"/>
    <property type="project" value="InterPro"/>
</dbReference>
<reference evidence="14 15" key="1">
    <citation type="journal article" date="2013" name="Genome Announc.">
        <title>Draft Genome Sequence of the Methanotrophic Gammaproteobacterium Methyloglobulus morosus DSM 22980 Strain KoM1.</title>
        <authorList>
            <person name="Poehlein A."/>
            <person name="Deutzmann J.S."/>
            <person name="Daniel R."/>
            <person name="Simeonova D.D."/>
        </authorList>
    </citation>
    <scope>NUCLEOTIDE SEQUENCE [LARGE SCALE GENOMIC DNA]</scope>
    <source>
        <strain evidence="14 15">KoM1</strain>
    </source>
</reference>
<dbReference type="EMBL" id="AYLO01000062">
    <property type="protein sequence ID" value="ESS72242.1"/>
    <property type="molecule type" value="Genomic_DNA"/>
</dbReference>
<keyword evidence="5 10" id="KW-0346">Stress response</keyword>
<evidence type="ECO:0000256" key="1">
    <source>
        <dbReference type="ARBA" id="ARBA00004496"/>
    </source>
</evidence>